<organism evidence="1 2">
    <name type="scientific">Funneliformis geosporum</name>
    <dbReference type="NCBI Taxonomy" id="1117311"/>
    <lineage>
        <taxon>Eukaryota</taxon>
        <taxon>Fungi</taxon>
        <taxon>Fungi incertae sedis</taxon>
        <taxon>Mucoromycota</taxon>
        <taxon>Glomeromycotina</taxon>
        <taxon>Glomeromycetes</taxon>
        <taxon>Glomerales</taxon>
        <taxon>Glomeraceae</taxon>
        <taxon>Funneliformis</taxon>
    </lineage>
</organism>
<dbReference type="OrthoDB" id="2407035at2759"/>
<keyword evidence="2" id="KW-1185">Reference proteome</keyword>
<reference evidence="1" key="1">
    <citation type="submission" date="2022-08" db="EMBL/GenBank/DDBJ databases">
        <authorList>
            <person name="Kallberg Y."/>
            <person name="Tangrot J."/>
            <person name="Rosling A."/>
        </authorList>
    </citation>
    <scope>NUCLEOTIDE SEQUENCE</scope>
    <source>
        <strain evidence="1">Wild A</strain>
    </source>
</reference>
<dbReference type="EMBL" id="CAMKVN010000059">
    <property type="protein sequence ID" value="CAI2162892.1"/>
    <property type="molecule type" value="Genomic_DNA"/>
</dbReference>
<gene>
    <name evidence="1" type="ORF">FWILDA_LOCUS790</name>
</gene>
<accession>A0A9W4SBG5</accession>
<protein>
    <submittedName>
        <fullName evidence="1">16633_t:CDS:1</fullName>
    </submittedName>
</protein>
<dbReference type="Proteomes" id="UP001153678">
    <property type="component" value="Unassembled WGS sequence"/>
</dbReference>
<evidence type="ECO:0000313" key="2">
    <source>
        <dbReference type="Proteomes" id="UP001153678"/>
    </source>
</evidence>
<name>A0A9W4SBG5_9GLOM</name>
<sequence length="104" mass="11487">MKCLCIDPSGTGTTGMVLFGTDSKESKPNTVIYENTTYIYGRQHQGTVGLYKLIGGIMALRYVFDFIQEVTSIAVNQVKPFKDKLFRGQEQIEGLTCQVGRGKG</sequence>
<dbReference type="AlphaFoldDB" id="A0A9W4SBG5"/>
<proteinExistence type="predicted"/>
<comment type="caution">
    <text evidence="1">The sequence shown here is derived from an EMBL/GenBank/DDBJ whole genome shotgun (WGS) entry which is preliminary data.</text>
</comment>
<evidence type="ECO:0000313" key="1">
    <source>
        <dbReference type="EMBL" id="CAI2162892.1"/>
    </source>
</evidence>